<dbReference type="PROSITE" id="PS01124">
    <property type="entry name" value="HTH_ARAC_FAMILY_2"/>
    <property type="match status" value="1"/>
</dbReference>
<keyword evidence="7" id="KW-1185">Reference proteome</keyword>
<dbReference type="PRINTS" id="PR00032">
    <property type="entry name" value="HTHARAC"/>
</dbReference>
<dbReference type="SMART" id="SM00342">
    <property type="entry name" value="HTH_ARAC"/>
    <property type="match status" value="1"/>
</dbReference>
<accession>A0A316HLL1</accession>
<dbReference type="PANTHER" id="PTHR43280">
    <property type="entry name" value="ARAC-FAMILY TRANSCRIPTIONAL REGULATOR"/>
    <property type="match status" value="1"/>
</dbReference>
<sequence length="296" mass="34861">MAGFKQFSFKKFGYLDFEHDYNAQIQKTDYSEFIQILFIKAGGHTVIDFKAYDLKQDALFFINPGQFHKIEDTCVGTMLYYNRDFYCVELHDKEVACDGILFHNVYDIPVVMMNERYSEVMQRSIGEIKAEIDASDSNLEEMLRILLKQIIIRSTRIWKQEHHVTTEEARQEVEFSRSFSQMVEWNYTKLHTVADYADMLNITPKALNKRITRYSKTTPNDIIKNRIILEAKRLLVHTQLSVKEIAYKLGYDDPSYFIRLFSRQAETSPQNFRVQYAPGRPRPPEGHSRQVKESSF</sequence>
<dbReference type="GO" id="GO:0043565">
    <property type="term" value="F:sequence-specific DNA binding"/>
    <property type="evidence" value="ECO:0007669"/>
    <property type="project" value="InterPro"/>
</dbReference>
<keyword evidence="2 6" id="KW-0238">DNA-binding</keyword>
<proteinExistence type="predicted"/>
<evidence type="ECO:0000259" key="5">
    <source>
        <dbReference type="PROSITE" id="PS01124"/>
    </source>
</evidence>
<gene>
    <name evidence="6" type="ORF">LX99_03563</name>
</gene>
<dbReference type="AlphaFoldDB" id="A0A316HLL1"/>
<keyword evidence="3" id="KW-0804">Transcription</keyword>
<protein>
    <submittedName>
        <fullName evidence="6">AraC-like DNA-binding protein</fullName>
    </submittedName>
</protein>
<evidence type="ECO:0000256" key="3">
    <source>
        <dbReference type="ARBA" id="ARBA00023163"/>
    </source>
</evidence>
<evidence type="ECO:0000256" key="1">
    <source>
        <dbReference type="ARBA" id="ARBA00023015"/>
    </source>
</evidence>
<feature type="compositionally biased region" description="Basic and acidic residues" evidence="4">
    <location>
        <begin position="282"/>
        <end position="296"/>
    </location>
</feature>
<dbReference type="Pfam" id="PF12833">
    <property type="entry name" value="HTH_18"/>
    <property type="match status" value="1"/>
</dbReference>
<dbReference type="RefSeq" id="WP_109609074.1">
    <property type="nucleotide sequence ID" value="NZ_QGHA01000007.1"/>
</dbReference>
<organism evidence="6 7">
    <name type="scientific">Mucilaginibacter oryzae</name>
    <dbReference type="NCBI Taxonomy" id="468058"/>
    <lineage>
        <taxon>Bacteria</taxon>
        <taxon>Pseudomonadati</taxon>
        <taxon>Bacteroidota</taxon>
        <taxon>Sphingobacteriia</taxon>
        <taxon>Sphingobacteriales</taxon>
        <taxon>Sphingobacteriaceae</taxon>
        <taxon>Mucilaginibacter</taxon>
    </lineage>
</organism>
<dbReference type="Gene3D" id="1.10.10.60">
    <property type="entry name" value="Homeodomain-like"/>
    <property type="match status" value="1"/>
</dbReference>
<dbReference type="GO" id="GO:0003700">
    <property type="term" value="F:DNA-binding transcription factor activity"/>
    <property type="evidence" value="ECO:0007669"/>
    <property type="project" value="InterPro"/>
</dbReference>
<dbReference type="InterPro" id="IPR009057">
    <property type="entry name" value="Homeodomain-like_sf"/>
</dbReference>
<feature type="region of interest" description="Disordered" evidence="4">
    <location>
        <begin position="274"/>
        <end position="296"/>
    </location>
</feature>
<dbReference type="PANTHER" id="PTHR43280:SF32">
    <property type="entry name" value="TRANSCRIPTIONAL REGULATORY PROTEIN"/>
    <property type="match status" value="1"/>
</dbReference>
<dbReference type="EMBL" id="QGHA01000007">
    <property type="protein sequence ID" value="PWK75832.1"/>
    <property type="molecule type" value="Genomic_DNA"/>
</dbReference>
<evidence type="ECO:0000313" key="6">
    <source>
        <dbReference type="EMBL" id="PWK75832.1"/>
    </source>
</evidence>
<dbReference type="SUPFAM" id="SSF46689">
    <property type="entry name" value="Homeodomain-like"/>
    <property type="match status" value="1"/>
</dbReference>
<dbReference type="InterPro" id="IPR020449">
    <property type="entry name" value="Tscrpt_reg_AraC-type_HTH"/>
</dbReference>
<feature type="domain" description="HTH araC/xylS-type" evidence="5">
    <location>
        <begin position="177"/>
        <end position="275"/>
    </location>
</feature>
<evidence type="ECO:0000256" key="4">
    <source>
        <dbReference type="SAM" id="MobiDB-lite"/>
    </source>
</evidence>
<comment type="caution">
    <text evidence="6">The sequence shown here is derived from an EMBL/GenBank/DDBJ whole genome shotgun (WGS) entry which is preliminary data.</text>
</comment>
<dbReference type="InterPro" id="IPR018060">
    <property type="entry name" value="HTH_AraC"/>
</dbReference>
<evidence type="ECO:0000256" key="2">
    <source>
        <dbReference type="ARBA" id="ARBA00023125"/>
    </source>
</evidence>
<evidence type="ECO:0000313" key="7">
    <source>
        <dbReference type="Proteomes" id="UP000245678"/>
    </source>
</evidence>
<dbReference type="Proteomes" id="UP000245678">
    <property type="component" value="Unassembled WGS sequence"/>
</dbReference>
<keyword evidence="1" id="KW-0805">Transcription regulation</keyword>
<name>A0A316HLL1_9SPHI</name>
<reference evidence="6 7" key="1">
    <citation type="submission" date="2018-05" db="EMBL/GenBank/DDBJ databases">
        <title>Genomic Encyclopedia of Archaeal and Bacterial Type Strains, Phase II (KMG-II): from individual species to whole genera.</title>
        <authorList>
            <person name="Goeker M."/>
        </authorList>
    </citation>
    <scope>NUCLEOTIDE SEQUENCE [LARGE SCALE GENOMIC DNA]</scope>
    <source>
        <strain evidence="6 7">DSM 19975</strain>
    </source>
</reference>